<comment type="caution">
    <text evidence="9">The sequence shown here is derived from an EMBL/GenBank/DDBJ whole genome shotgun (WGS) entry which is preliminary data.</text>
</comment>
<dbReference type="InterPro" id="IPR000555">
    <property type="entry name" value="JAMM/MPN+_dom"/>
</dbReference>
<proteinExistence type="predicted"/>
<dbReference type="InterPro" id="IPR007526">
    <property type="entry name" value="SWIRM"/>
</dbReference>
<evidence type="ECO:0000313" key="10">
    <source>
        <dbReference type="Proteomes" id="UP000242146"/>
    </source>
</evidence>
<keyword evidence="3" id="KW-0804">Transcription</keyword>
<feature type="domain" description="SWIRM" evidence="7">
    <location>
        <begin position="229"/>
        <end position="327"/>
    </location>
</feature>
<dbReference type="InterPro" id="IPR009057">
    <property type="entry name" value="Homeodomain-like_sf"/>
</dbReference>
<dbReference type="Proteomes" id="UP000242146">
    <property type="component" value="Unassembled WGS sequence"/>
</dbReference>
<dbReference type="FunFam" id="1.10.10.10:FF:000020">
    <property type="entry name" value="SWI/SNF complex subunit SMARCC2 isoform c"/>
    <property type="match status" value="1"/>
</dbReference>
<dbReference type="AlphaFoldDB" id="A0A1X2GTB7"/>
<feature type="domain" description="MPN" evidence="6">
    <location>
        <begin position="438"/>
        <end position="583"/>
    </location>
</feature>
<feature type="compositionally biased region" description="Basic residues" evidence="5">
    <location>
        <begin position="73"/>
        <end position="86"/>
    </location>
</feature>
<keyword evidence="2" id="KW-0238">DNA-binding</keyword>
<dbReference type="PROSITE" id="PS51294">
    <property type="entry name" value="HTH_MYB"/>
    <property type="match status" value="1"/>
</dbReference>
<evidence type="ECO:0000313" key="9">
    <source>
        <dbReference type="EMBL" id="ORX60710.1"/>
    </source>
</evidence>
<organism evidence="9 10">
    <name type="scientific">Hesseltinella vesiculosa</name>
    <dbReference type="NCBI Taxonomy" id="101127"/>
    <lineage>
        <taxon>Eukaryota</taxon>
        <taxon>Fungi</taxon>
        <taxon>Fungi incertae sedis</taxon>
        <taxon>Mucoromycota</taxon>
        <taxon>Mucoromycotina</taxon>
        <taxon>Mucoromycetes</taxon>
        <taxon>Mucorales</taxon>
        <taxon>Cunninghamellaceae</taxon>
        <taxon>Hesseltinella</taxon>
    </lineage>
</organism>
<dbReference type="SUPFAM" id="SSF102712">
    <property type="entry name" value="JAB1/MPN domain"/>
    <property type="match status" value="1"/>
</dbReference>
<dbReference type="Pfam" id="PF01398">
    <property type="entry name" value="JAB"/>
    <property type="match status" value="1"/>
</dbReference>
<sequence length="695" mass="78992">MDDQSRVLIEQMLQEEEYYYGHNTLKTIRKNTKSEKRAAKKKPLPRALDKHGYGNWKPISTEVGTRNPLQCKNRAHHWLHYDKGKKRTSDVSPVPPSKPEPFAAEPPLPLENASASPNTDIKPKTNDTDDDISVDDNEREQGDQVPNRDVAAHGPPVSGDTQPSPPTTSLAPKQQRIHKQKAPLRDDTDFSRSTPSLIRPKKPLLEFDKDLPQTVLDTSSMEQQNPDDHVTQQQGPQFDPSQASEEEQKNCPEWFRHHHSKTPERYLKIRNHLLKCWRECQPRYLTKTSARRELRNCGDVNAIARVHEYLEAVGAININCTNPARPPVRHASRPENDLLALTADQANVYAAADMILGYDGPRKRKVRNENGEWVDPKDLEGRVIEHGVPKSEVTGRPKRIRRPQHHFYGGDDFGRGNDPFRLIPVEYYDDQQPAPFEVEISSHCLLVMDFHAHLAHTEIIGLLGGVFVTSQADAGGPSHNRLVVQAVFPCKSTSTGIQCEMDPASEMEARDVFAAKGLSVVGWYHSHPTFEPQPSVRDIENQTSYQSLFRRTDTGDEPFIGVIVTPYDASVGSNHSQIRYLHISKEWNNDGSFRMPYSCRRTIIQEHQMTPTILDQMKDMVDEYKDYEHKMDLLSDFGDQTRLDKLLDSLKSNLFTGNQDAEDFIASVRYLLMGKFVDQPEKSIDTHQDSLVEEA</sequence>
<dbReference type="InterPro" id="IPR050242">
    <property type="entry name" value="JAMM_MPN+_peptidase_M67A"/>
</dbReference>
<keyword evidence="4" id="KW-0539">Nucleus</keyword>
<evidence type="ECO:0000256" key="4">
    <source>
        <dbReference type="ARBA" id="ARBA00023242"/>
    </source>
</evidence>
<dbReference type="PROSITE" id="PS50934">
    <property type="entry name" value="SWIRM"/>
    <property type="match status" value="1"/>
</dbReference>
<feature type="region of interest" description="Disordered" evidence="5">
    <location>
        <begin position="30"/>
        <end position="249"/>
    </location>
</feature>
<reference evidence="9 10" key="1">
    <citation type="submission" date="2016-07" db="EMBL/GenBank/DDBJ databases">
        <title>Pervasive Adenine N6-methylation of Active Genes in Fungi.</title>
        <authorList>
            <consortium name="DOE Joint Genome Institute"/>
            <person name="Mondo S.J."/>
            <person name="Dannebaum R.O."/>
            <person name="Kuo R.C."/>
            <person name="Labutti K."/>
            <person name="Haridas S."/>
            <person name="Kuo A."/>
            <person name="Salamov A."/>
            <person name="Ahrendt S.R."/>
            <person name="Lipzen A."/>
            <person name="Sullivan W."/>
            <person name="Andreopoulos W.B."/>
            <person name="Clum A."/>
            <person name="Lindquist E."/>
            <person name="Daum C."/>
            <person name="Ramamoorthy G.K."/>
            <person name="Gryganskyi A."/>
            <person name="Culley D."/>
            <person name="Magnuson J.K."/>
            <person name="James T.Y."/>
            <person name="O'Malley M.A."/>
            <person name="Stajich J.E."/>
            <person name="Spatafora J.W."/>
            <person name="Visel A."/>
            <person name="Grigoriev I.V."/>
        </authorList>
    </citation>
    <scope>NUCLEOTIDE SEQUENCE [LARGE SCALE GENOMIC DNA]</scope>
    <source>
        <strain evidence="9 10">NRRL 3301</strain>
    </source>
</reference>
<feature type="compositionally biased region" description="Polar residues" evidence="5">
    <location>
        <begin position="215"/>
        <end position="224"/>
    </location>
</feature>
<dbReference type="GO" id="GO:0008237">
    <property type="term" value="F:metallopeptidase activity"/>
    <property type="evidence" value="ECO:0007669"/>
    <property type="project" value="InterPro"/>
</dbReference>
<dbReference type="GO" id="GO:0005634">
    <property type="term" value="C:nucleus"/>
    <property type="evidence" value="ECO:0007669"/>
    <property type="project" value="UniProtKB-ARBA"/>
</dbReference>
<evidence type="ECO:0000259" key="6">
    <source>
        <dbReference type="PROSITE" id="PS50249"/>
    </source>
</evidence>
<feature type="domain" description="HTH myb-type" evidence="8">
    <location>
        <begin position="46"/>
        <end position="83"/>
    </location>
</feature>
<dbReference type="PROSITE" id="PS50249">
    <property type="entry name" value="MPN"/>
    <property type="match status" value="1"/>
</dbReference>
<evidence type="ECO:0000256" key="1">
    <source>
        <dbReference type="ARBA" id="ARBA00023015"/>
    </source>
</evidence>
<dbReference type="SUPFAM" id="SSF46689">
    <property type="entry name" value="Homeodomain-like"/>
    <property type="match status" value="2"/>
</dbReference>
<dbReference type="EMBL" id="MCGT01000004">
    <property type="protein sequence ID" value="ORX60710.1"/>
    <property type="molecule type" value="Genomic_DNA"/>
</dbReference>
<feature type="compositionally biased region" description="Acidic residues" evidence="5">
    <location>
        <begin position="128"/>
        <end position="138"/>
    </location>
</feature>
<keyword evidence="10" id="KW-1185">Reference proteome</keyword>
<dbReference type="InterPro" id="IPR017930">
    <property type="entry name" value="Myb_dom"/>
</dbReference>
<protein>
    <submittedName>
        <fullName evidence="9">Uncharacterized protein</fullName>
    </submittedName>
</protein>
<dbReference type="CDD" id="cd08067">
    <property type="entry name" value="MPN_2A_DUB"/>
    <property type="match status" value="1"/>
</dbReference>
<accession>A0A1X2GTB7</accession>
<feature type="compositionally biased region" description="Polar residues" evidence="5">
    <location>
        <begin position="159"/>
        <end position="172"/>
    </location>
</feature>
<dbReference type="PANTHER" id="PTHR10410">
    <property type="entry name" value="EUKARYOTIC TRANSLATION INITIATION FACTOR 3 -RELATED"/>
    <property type="match status" value="1"/>
</dbReference>
<dbReference type="GO" id="GO:0010468">
    <property type="term" value="P:regulation of gene expression"/>
    <property type="evidence" value="ECO:0007669"/>
    <property type="project" value="UniProtKB-ARBA"/>
</dbReference>
<dbReference type="GO" id="GO:0003677">
    <property type="term" value="F:DNA binding"/>
    <property type="evidence" value="ECO:0007669"/>
    <property type="project" value="UniProtKB-KW"/>
</dbReference>
<evidence type="ECO:0000256" key="2">
    <source>
        <dbReference type="ARBA" id="ARBA00023125"/>
    </source>
</evidence>
<feature type="compositionally biased region" description="Pro residues" evidence="5">
    <location>
        <begin position="93"/>
        <end position="109"/>
    </location>
</feature>
<dbReference type="CDD" id="cd00167">
    <property type="entry name" value="SANT"/>
    <property type="match status" value="1"/>
</dbReference>
<dbReference type="InterPro" id="IPR037518">
    <property type="entry name" value="MPN"/>
</dbReference>
<evidence type="ECO:0000259" key="8">
    <source>
        <dbReference type="PROSITE" id="PS51294"/>
    </source>
</evidence>
<dbReference type="Gene3D" id="3.40.140.10">
    <property type="entry name" value="Cytidine Deaminase, domain 2"/>
    <property type="match status" value="1"/>
</dbReference>
<dbReference type="Gene3D" id="1.10.10.60">
    <property type="entry name" value="Homeodomain-like"/>
    <property type="match status" value="1"/>
</dbReference>
<feature type="compositionally biased region" description="Polar residues" evidence="5">
    <location>
        <begin position="231"/>
        <end position="243"/>
    </location>
</feature>
<keyword evidence="1" id="KW-0805">Transcription regulation</keyword>
<evidence type="ECO:0000259" key="7">
    <source>
        <dbReference type="PROSITE" id="PS50934"/>
    </source>
</evidence>
<dbReference type="InterPro" id="IPR036388">
    <property type="entry name" value="WH-like_DNA-bd_sf"/>
</dbReference>
<evidence type="ECO:0000256" key="5">
    <source>
        <dbReference type="SAM" id="MobiDB-lite"/>
    </source>
</evidence>
<dbReference type="Pfam" id="PF00249">
    <property type="entry name" value="Myb_DNA-binding"/>
    <property type="match status" value="1"/>
</dbReference>
<evidence type="ECO:0000256" key="3">
    <source>
        <dbReference type="ARBA" id="ARBA00023163"/>
    </source>
</evidence>
<gene>
    <name evidence="9" type="ORF">DM01DRAFT_1361634</name>
</gene>
<dbReference type="Gene3D" id="1.10.10.10">
    <property type="entry name" value="Winged helix-like DNA-binding domain superfamily/Winged helix DNA-binding domain"/>
    <property type="match status" value="1"/>
</dbReference>
<dbReference type="InterPro" id="IPR001005">
    <property type="entry name" value="SANT/Myb"/>
</dbReference>
<dbReference type="Pfam" id="PF04433">
    <property type="entry name" value="SWIRM"/>
    <property type="match status" value="1"/>
</dbReference>
<name>A0A1X2GTB7_9FUNG</name>
<dbReference type="STRING" id="101127.A0A1X2GTB7"/>
<dbReference type="OrthoDB" id="118550at2759"/>